<name>A0A9W8G8I6_9FUNG</name>
<reference evidence="1" key="1">
    <citation type="submission" date="2022-07" db="EMBL/GenBank/DDBJ databases">
        <title>Phylogenomic reconstructions and comparative analyses of Kickxellomycotina fungi.</title>
        <authorList>
            <person name="Reynolds N.K."/>
            <person name="Stajich J.E."/>
            <person name="Barry K."/>
            <person name="Grigoriev I.V."/>
            <person name="Crous P."/>
            <person name="Smith M.E."/>
        </authorList>
    </citation>
    <scope>NUCLEOTIDE SEQUENCE</scope>
    <source>
        <strain evidence="1">NRRL 3115</strain>
    </source>
</reference>
<dbReference type="AlphaFoldDB" id="A0A9W8G8I6"/>
<proteinExistence type="predicted"/>
<evidence type="ECO:0000313" key="1">
    <source>
        <dbReference type="EMBL" id="KAJ2678100.1"/>
    </source>
</evidence>
<comment type="caution">
    <text evidence="1">The sequence shown here is derived from an EMBL/GenBank/DDBJ whole genome shotgun (WGS) entry which is preliminary data.</text>
</comment>
<dbReference type="Proteomes" id="UP001151518">
    <property type="component" value="Unassembled WGS sequence"/>
</dbReference>
<dbReference type="PANTHER" id="PTHR47934">
    <property type="entry name" value="PENTATRICOPEPTIDE REPEAT-CONTAINING PROTEIN PET309, MITOCHONDRIAL"/>
    <property type="match status" value="1"/>
</dbReference>
<evidence type="ECO:0008006" key="3">
    <source>
        <dbReference type="Google" id="ProtNLM"/>
    </source>
</evidence>
<dbReference type="GO" id="GO:0007005">
    <property type="term" value="P:mitochondrion organization"/>
    <property type="evidence" value="ECO:0007669"/>
    <property type="project" value="TreeGrafter"/>
</dbReference>
<dbReference type="PANTHER" id="PTHR47934:SF6">
    <property type="entry name" value="MITOCHONDRIAL GROUP I INTRON SPLICING FACTOR CCM1-RELATED"/>
    <property type="match status" value="1"/>
</dbReference>
<dbReference type="EMBL" id="JANBTW010000024">
    <property type="protein sequence ID" value="KAJ2678100.1"/>
    <property type="molecule type" value="Genomic_DNA"/>
</dbReference>
<accession>A0A9W8G8I6</accession>
<dbReference type="OrthoDB" id="185373at2759"/>
<sequence>MESRQQRLTSNSAGHTTMLGNILAPKSRTGRTSKSFTTQLDFFGSKIQILSLATQYRQITTIRLPRSQGSLPVASLTAFTLWARTIQTLLTFSPQDRVVSAAPLLCLPYVGRRHASTDMSARLHEEFEVMRLAQCPTTIAQAIILYKRSLPKIPLHSRTPWMLLSCCYNFQATSKMEAQWLTRSIRAMYNGEGQSVQELLLRAYIRIGDLEQLRENLLELCMNPVPISPATLAAVLVDLQDTLSDRQLACRLWEGLLGLPDFAPSQTCVQLAMKLAMHSDNTELANKTYQMVLSGRWKGIKSGFWAEQIIIYGLAINGFAIEAAEVAMATTDSESLTNRVVAMQTIQKYELLLKGLSITQKVDEAEAVFTYIREDLELWPTQAMYSSLIGVVACHREWDTIEKYLEMVEEDGLVITETLWKRVLLGVSRQARVDMCDRVLDIMSSRGVPYSHVLVLSAIEAYSRLGNLEMVVRWYNVVYKALQAQAQLSYLGQRDINIDGTATHNGLRSSIVGSMYNTAVSKQMEDQALPYIKSLEQPEGFVAYFIQNNELVWHREVLVRILDALGDMGDDSLLIRAWEDILMFQRKVRTLKLSPYMYMVFARSLARLRILDKYEGLLIAWIDDPANCFSKRQREEIIQFVKICKTYHKSARLHPVILARQMLTKTIRSSDMLENDESPVDTGDAEAEAWS</sequence>
<dbReference type="InterPro" id="IPR051114">
    <property type="entry name" value="Mito_RNA_Proc_CCM1"/>
</dbReference>
<dbReference type="Gene3D" id="1.25.40.10">
    <property type="entry name" value="Tetratricopeptide repeat domain"/>
    <property type="match status" value="1"/>
</dbReference>
<dbReference type="InterPro" id="IPR011990">
    <property type="entry name" value="TPR-like_helical_dom_sf"/>
</dbReference>
<dbReference type="GO" id="GO:0003729">
    <property type="term" value="F:mRNA binding"/>
    <property type="evidence" value="ECO:0007669"/>
    <property type="project" value="TreeGrafter"/>
</dbReference>
<dbReference type="GO" id="GO:0005739">
    <property type="term" value="C:mitochondrion"/>
    <property type="evidence" value="ECO:0007669"/>
    <property type="project" value="TreeGrafter"/>
</dbReference>
<protein>
    <recommendedName>
        <fullName evidence="3">Pentatricopeptide repeat-containing protein</fullName>
    </recommendedName>
</protein>
<dbReference type="GO" id="GO:0006396">
    <property type="term" value="P:RNA processing"/>
    <property type="evidence" value="ECO:0007669"/>
    <property type="project" value="TreeGrafter"/>
</dbReference>
<evidence type="ECO:0000313" key="2">
    <source>
        <dbReference type="Proteomes" id="UP001151518"/>
    </source>
</evidence>
<organism evidence="1 2">
    <name type="scientific">Coemansia spiralis</name>
    <dbReference type="NCBI Taxonomy" id="417178"/>
    <lineage>
        <taxon>Eukaryota</taxon>
        <taxon>Fungi</taxon>
        <taxon>Fungi incertae sedis</taxon>
        <taxon>Zoopagomycota</taxon>
        <taxon>Kickxellomycotina</taxon>
        <taxon>Kickxellomycetes</taxon>
        <taxon>Kickxellales</taxon>
        <taxon>Kickxellaceae</taxon>
        <taxon>Coemansia</taxon>
    </lineage>
</organism>
<gene>
    <name evidence="1" type="ORF">GGI25_002604</name>
</gene>